<name>A0ABR4IWF6_9EURO</name>
<feature type="compositionally biased region" description="Acidic residues" evidence="1">
    <location>
        <begin position="230"/>
        <end position="243"/>
    </location>
</feature>
<dbReference type="Proteomes" id="UP001610446">
    <property type="component" value="Unassembled WGS sequence"/>
</dbReference>
<feature type="region of interest" description="Disordered" evidence="1">
    <location>
        <begin position="227"/>
        <end position="254"/>
    </location>
</feature>
<dbReference type="EMBL" id="JBFXLU010000272">
    <property type="protein sequence ID" value="KAL2831917.1"/>
    <property type="molecule type" value="Genomic_DNA"/>
</dbReference>
<evidence type="ECO:0000256" key="1">
    <source>
        <dbReference type="SAM" id="MobiDB-lite"/>
    </source>
</evidence>
<evidence type="ECO:0000313" key="2">
    <source>
        <dbReference type="EMBL" id="KAL2831917.1"/>
    </source>
</evidence>
<gene>
    <name evidence="2" type="ORF">BJY01DRAFT_239941</name>
</gene>
<comment type="caution">
    <text evidence="2">The sequence shown here is derived from an EMBL/GenBank/DDBJ whole genome shotgun (WGS) entry which is preliminary data.</text>
</comment>
<proteinExistence type="predicted"/>
<protein>
    <submittedName>
        <fullName evidence="2">Uncharacterized protein</fullName>
    </submittedName>
</protein>
<accession>A0ABR4IWF6</accession>
<organism evidence="2 3">
    <name type="scientific">Aspergillus pseudoustus</name>
    <dbReference type="NCBI Taxonomy" id="1810923"/>
    <lineage>
        <taxon>Eukaryota</taxon>
        <taxon>Fungi</taxon>
        <taxon>Dikarya</taxon>
        <taxon>Ascomycota</taxon>
        <taxon>Pezizomycotina</taxon>
        <taxon>Eurotiomycetes</taxon>
        <taxon>Eurotiomycetidae</taxon>
        <taxon>Eurotiales</taxon>
        <taxon>Aspergillaceae</taxon>
        <taxon>Aspergillus</taxon>
        <taxon>Aspergillus subgen. Nidulantes</taxon>
    </lineage>
</organism>
<keyword evidence="3" id="KW-1185">Reference proteome</keyword>
<reference evidence="2 3" key="1">
    <citation type="submission" date="2024-07" db="EMBL/GenBank/DDBJ databases">
        <title>Section-level genome sequencing and comparative genomics of Aspergillus sections Usti and Cavernicolus.</title>
        <authorList>
            <consortium name="Lawrence Berkeley National Laboratory"/>
            <person name="Nybo J.L."/>
            <person name="Vesth T.C."/>
            <person name="Theobald S."/>
            <person name="Frisvad J.C."/>
            <person name="Larsen T.O."/>
            <person name="Kjaerboelling I."/>
            <person name="Rothschild-Mancinelli K."/>
            <person name="Lyhne E.K."/>
            <person name="Kogle M.E."/>
            <person name="Barry K."/>
            <person name="Clum A."/>
            <person name="Na H."/>
            <person name="Ledsgaard L."/>
            <person name="Lin J."/>
            <person name="Lipzen A."/>
            <person name="Kuo A."/>
            <person name="Riley R."/>
            <person name="Mondo S."/>
            <person name="Labutti K."/>
            <person name="Haridas S."/>
            <person name="Pangalinan J."/>
            <person name="Salamov A.A."/>
            <person name="Simmons B.A."/>
            <person name="Magnuson J.K."/>
            <person name="Chen J."/>
            <person name="Drula E."/>
            <person name="Henrissat B."/>
            <person name="Wiebenga A."/>
            <person name="Lubbers R.J."/>
            <person name="Gomes A.C."/>
            <person name="Makela M.R."/>
            <person name="Stajich J."/>
            <person name="Grigoriev I.V."/>
            <person name="Mortensen U.H."/>
            <person name="De Vries R.P."/>
            <person name="Baker S.E."/>
            <person name="Andersen M.R."/>
        </authorList>
    </citation>
    <scope>NUCLEOTIDE SEQUENCE [LARGE SCALE GENOMIC DNA]</scope>
    <source>
        <strain evidence="2 3">CBS 123904</strain>
    </source>
</reference>
<evidence type="ECO:0000313" key="3">
    <source>
        <dbReference type="Proteomes" id="UP001610446"/>
    </source>
</evidence>
<sequence length="254" mass="29573">MADDTPLTRAIVLELLGFPFHLEEHVHPWGSVFSANPNLPLLRTWDEFSGSQPTETGKMLARSPRERLDTLNARKTFLSIHPNHRIWEPTPFISFTQSPQQLQKIAKKREERRNRFQTITVINPMVRIQKGLPMLSMEIEMDQYGVPDPYPQANEYHKDHHICLWEVTEEEFVGNWDWRSLVESDRWYEQIILPAFRAHNEKHDARGEAFKMTELQDALFEAQDGAFVGDESDSSDEAEENNAMDDALKLLEET</sequence>